<dbReference type="PANTHER" id="PTHR43072">
    <property type="entry name" value="N-ACETYLTRANSFERASE"/>
    <property type="match status" value="1"/>
</dbReference>
<dbReference type="Gene3D" id="3.40.630.30">
    <property type="match status" value="1"/>
</dbReference>
<keyword evidence="5" id="KW-1185">Reference proteome</keyword>
<organism evidence="4 5">
    <name type="scientific">Nocardioides marinisabuli</name>
    <dbReference type="NCBI Taxonomy" id="419476"/>
    <lineage>
        <taxon>Bacteria</taxon>
        <taxon>Bacillati</taxon>
        <taxon>Actinomycetota</taxon>
        <taxon>Actinomycetes</taxon>
        <taxon>Propionibacteriales</taxon>
        <taxon>Nocardioidaceae</taxon>
        <taxon>Nocardioides</taxon>
    </lineage>
</organism>
<dbReference type="CDD" id="cd04301">
    <property type="entry name" value="NAT_SF"/>
    <property type="match status" value="1"/>
</dbReference>
<dbReference type="AlphaFoldDB" id="A0A7Y9F338"/>
<sequence length="167" mass="18210">MGITDDASRLATLHVDGTAYAVTRARRADVPALVALLADDELGREREHADLEPYLRAFARIDRSPDHLLVAVRSPQDEVVATVHLTMLPGLSRGATLRLQVEAVRVASAVRHLGLGTQLLEWVTGYARSHGAGMVQLTTDRSRAGARRVYERLGYVASHDGMKLHLG</sequence>
<dbReference type="InterPro" id="IPR016181">
    <property type="entry name" value="Acyl_CoA_acyltransferase"/>
</dbReference>
<dbReference type="GO" id="GO:0016747">
    <property type="term" value="F:acyltransferase activity, transferring groups other than amino-acyl groups"/>
    <property type="evidence" value="ECO:0007669"/>
    <property type="project" value="InterPro"/>
</dbReference>
<gene>
    <name evidence="4" type="ORF">BKA08_002976</name>
</gene>
<keyword evidence="1 4" id="KW-0808">Transferase</keyword>
<name>A0A7Y9F338_9ACTN</name>
<dbReference type="PANTHER" id="PTHR43072:SF23">
    <property type="entry name" value="UPF0039 PROTEIN C11D3.02C"/>
    <property type="match status" value="1"/>
</dbReference>
<evidence type="ECO:0000256" key="1">
    <source>
        <dbReference type="ARBA" id="ARBA00022679"/>
    </source>
</evidence>
<evidence type="ECO:0000313" key="5">
    <source>
        <dbReference type="Proteomes" id="UP000516957"/>
    </source>
</evidence>
<protein>
    <submittedName>
        <fullName evidence="4">GNAT superfamily N-acetyltransferase</fullName>
    </submittedName>
</protein>
<reference evidence="4 5" key="1">
    <citation type="submission" date="2020-07" db="EMBL/GenBank/DDBJ databases">
        <title>Sequencing the genomes of 1000 actinobacteria strains.</title>
        <authorList>
            <person name="Klenk H.-P."/>
        </authorList>
    </citation>
    <scope>NUCLEOTIDE SEQUENCE [LARGE SCALE GENOMIC DNA]</scope>
    <source>
        <strain evidence="4 5">DSM 18965</strain>
    </source>
</reference>
<dbReference type="PROSITE" id="PS51186">
    <property type="entry name" value="GNAT"/>
    <property type="match status" value="1"/>
</dbReference>
<accession>A0A7Y9F338</accession>
<dbReference type="EMBL" id="JACCBE010000001">
    <property type="protein sequence ID" value="NYD58738.1"/>
    <property type="molecule type" value="Genomic_DNA"/>
</dbReference>
<evidence type="ECO:0000313" key="4">
    <source>
        <dbReference type="EMBL" id="NYD58738.1"/>
    </source>
</evidence>
<dbReference type="Proteomes" id="UP000516957">
    <property type="component" value="Unassembled WGS sequence"/>
</dbReference>
<proteinExistence type="predicted"/>
<dbReference type="InterPro" id="IPR000182">
    <property type="entry name" value="GNAT_dom"/>
</dbReference>
<feature type="domain" description="N-acetyltransferase" evidence="3">
    <location>
        <begin position="20"/>
        <end position="167"/>
    </location>
</feature>
<keyword evidence="2" id="KW-0012">Acyltransferase</keyword>
<evidence type="ECO:0000256" key="2">
    <source>
        <dbReference type="ARBA" id="ARBA00023315"/>
    </source>
</evidence>
<dbReference type="Pfam" id="PF00583">
    <property type="entry name" value="Acetyltransf_1"/>
    <property type="match status" value="1"/>
</dbReference>
<comment type="caution">
    <text evidence="4">The sequence shown here is derived from an EMBL/GenBank/DDBJ whole genome shotgun (WGS) entry which is preliminary data.</text>
</comment>
<evidence type="ECO:0000259" key="3">
    <source>
        <dbReference type="PROSITE" id="PS51186"/>
    </source>
</evidence>
<dbReference type="SUPFAM" id="SSF55729">
    <property type="entry name" value="Acyl-CoA N-acyltransferases (Nat)"/>
    <property type="match status" value="1"/>
</dbReference>
<dbReference type="RefSeq" id="WP_179616305.1">
    <property type="nucleotide sequence ID" value="NZ_CP059163.1"/>
</dbReference>